<name>A0A8W7PJY2_ANOCL</name>
<reference evidence="1" key="1">
    <citation type="submission" date="2022-08" db="UniProtKB">
        <authorList>
            <consortium name="EnsemblMetazoa"/>
        </authorList>
    </citation>
    <scope>IDENTIFICATION</scope>
</reference>
<dbReference type="AlphaFoldDB" id="A0A8W7PJY2"/>
<dbReference type="Proteomes" id="UP000075882">
    <property type="component" value="Unassembled WGS sequence"/>
</dbReference>
<proteinExistence type="predicted"/>
<dbReference type="EnsemblMetazoa" id="ACOM033018-RA">
    <property type="protein sequence ID" value="ACOM033018-PA.1"/>
    <property type="gene ID" value="ACOM033018"/>
</dbReference>
<accession>A0A8W7PJY2</accession>
<sequence>MSPASETRNDFEALATVVFDVLRRLFKHARGTPRSVIVHGKVWLGQQMRRVRVMLGVTRFVPCIAGRRAGRWRHKVHRCCTSCKSLRRFWYSFLTSVTDSSNSITDSFSIDSSSFSSRLRSTSVSFTASESSWTPAVYTYGKTSAQAKEGVNRSKEKEKKMHHQFGLTHFSRSHKAFEIMQKGPGSFCQS</sequence>
<organism evidence="1">
    <name type="scientific">Anopheles coluzzii</name>
    <name type="common">African malaria mosquito</name>
    <dbReference type="NCBI Taxonomy" id="1518534"/>
    <lineage>
        <taxon>Eukaryota</taxon>
        <taxon>Metazoa</taxon>
        <taxon>Ecdysozoa</taxon>
        <taxon>Arthropoda</taxon>
        <taxon>Hexapoda</taxon>
        <taxon>Insecta</taxon>
        <taxon>Pterygota</taxon>
        <taxon>Neoptera</taxon>
        <taxon>Endopterygota</taxon>
        <taxon>Diptera</taxon>
        <taxon>Nematocera</taxon>
        <taxon>Culicoidea</taxon>
        <taxon>Culicidae</taxon>
        <taxon>Anophelinae</taxon>
        <taxon>Anopheles</taxon>
    </lineage>
</organism>
<protein>
    <submittedName>
        <fullName evidence="1">Uncharacterized protein</fullName>
    </submittedName>
</protein>
<evidence type="ECO:0000313" key="1">
    <source>
        <dbReference type="EnsemblMetazoa" id="ACOM033018-PA.1"/>
    </source>
</evidence>